<evidence type="ECO:0000256" key="8">
    <source>
        <dbReference type="ARBA" id="ARBA00023049"/>
    </source>
</evidence>
<evidence type="ECO:0000256" key="1">
    <source>
        <dbReference type="ARBA" id="ARBA00001941"/>
    </source>
</evidence>
<dbReference type="EC" id="3.4.13.18" evidence="11"/>
<comment type="cofactor">
    <cofactor evidence="1">
        <name>Co(2+)</name>
        <dbReference type="ChEBI" id="CHEBI:48828"/>
    </cofactor>
</comment>
<dbReference type="SUPFAM" id="SSF53187">
    <property type="entry name" value="Zn-dependent exopeptidases"/>
    <property type="match status" value="1"/>
</dbReference>
<dbReference type="EMBL" id="CP020465">
    <property type="protein sequence ID" value="ASP47600.1"/>
    <property type="molecule type" value="Genomic_DNA"/>
</dbReference>
<evidence type="ECO:0000256" key="15">
    <source>
        <dbReference type="ARBA" id="ARBA00075285"/>
    </source>
</evidence>
<evidence type="ECO:0000256" key="3">
    <source>
        <dbReference type="ARBA" id="ARBA00022670"/>
    </source>
</evidence>
<dbReference type="OrthoDB" id="9773892at2"/>
<dbReference type="PANTHER" id="PTHR43501:SF1">
    <property type="entry name" value="CYTOSOL NON-SPECIFIC DIPEPTIDASE"/>
    <property type="match status" value="1"/>
</dbReference>
<dbReference type="Pfam" id="PF01546">
    <property type="entry name" value="Peptidase_M20"/>
    <property type="match status" value="1"/>
</dbReference>
<dbReference type="InterPro" id="IPR001160">
    <property type="entry name" value="Peptidase_M20C"/>
</dbReference>
<evidence type="ECO:0000313" key="20">
    <source>
        <dbReference type="EMBL" id="ASP47600.1"/>
    </source>
</evidence>
<gene>
    <name evidence="20" type="ORF">B5D82_07430</name>
</gene>
<proteinExistence type="inferred from homology"/>
<evidence type="ECO:0000256" key="7">
    <source>
        <dbReference type="ARBA" id="ARBA00022997"/>
    </source>
</evidence>
<evidence type="ECO:0000256" key="4">
    <source>
        <dbReference type="ARBA" id="ARBA00022723"/>
    </source>
</evidence>
<name>A0A222G720_9GAMM</name>
<reference evidence="20 21" key="1">
    <citation type="submission" date="2017-08" db="EMBL/GenBank/DDBJ databases">
        <title>Complete genome of Colwellia sp. NB097-1, a psychrophile bacterium ioslated from Bering Sea.</title>
        <authorList>
            <person name="Chen X."/>
        </authorList>
    </citation>
    <scope>NUCLEOTIDE SEQUENCE [LARGE SCALE GENOMIC DNA]</scope>
    <source>
        <strain evidence="20 21">NB097-1</strain>
    </source>
</reference>
<dbReference type="Pfam" id="PF07687">
    <property type="entry name" value="M20_dimer"/>
    <property type="match status" value="1"/>
</dbReference>
<evidence type="ECO:0000256" key="13">
    <source>
        <dbReference type="ARBA" id="ARBA00061423"/>
    </source>
</evidence>
<keyword evidence="4" id="KW-0479">Metal-binding</keyword>
<organism evidence="20 21">
    <name type="scientific">Cognaticolwellia beringensis</name>
    <dbReference type="NCBI Taxonomy" id="1967665"/>
    <lineage>
        <taxon>Bacteria</taxon>
        <taxon>Pseudomonadati</taxon>
        <taxon>Pseudomonadota</taxon>
        <taxon>Gammaproteobacteria</taxon>
        <taxon>Alteromonadales</taxon>
        <taxon>Colwelliaceae</taxon>
        <taxon>Cognaticolwellia</taxon>
    </lineage>
</organism>
<dbReference type="RefSeq" id="WP_081150391.1">
    <property type="nucleotide sequence ID" value="NZ_CP020465.1"/>
</dbReference>
<evidence type="ECO:0000259" key="19">
    <source>
        <dbReference type="Pfam" id="PF07687"/>
    </source>
</evidence>
<dbReference type="GO" id="GO:0006508">
    <property type="term" value="P:proteolysis"/>
    <property type="evidence" value="ECO:0007669"/>
    <property type="project" value="UniProtKB-KW"/>
</dbReference>
<evidence type="ECO:0000256" key="5">
    <source>
        <dbReference type="ARBA" id="ARBA00022801"/>
    </source>
</evidence>
<comment type="catalytic activity">
    <reaction evidence="10">
        <text>Hydrolysis of dipeptides, preferentially hydrophobic dipeptides including prolyl amino acids.</text>
        <dbReference type="EC" id="3.4.13.18"/>
    </reaction>
</comment>
<dbReference type="PIRSF" id="PIRSF016599">
    <property type="entry name" value="Xaa-His_dipept"/>
    <property type="match status" value="1"/>
</dbReference>
<accession>A0A222G720</accession>
<evidence type="ECO:0000256" key="2">
    <source>
        <dbReference type="ARBA" id="ARBA00001947"/>
    </source>
</evidence>
<protein>
    <recommendedName>
        <fullName evidence="14">Cytosol non-specific dipeptidase</fullName>
        <ecNumber evidence="11">3.4.13.18</ecNumber>
    </recommendedName>
    <alternativeName>
        <fullName evidence="17">Aminoacyl-histidine dipeptidase</fullName>
    </alternativeName>
    <alternativeName>
        <fullName evidence="16">Beta-alanyl-histidine dipeptidase</fullName>
    </alternativeName>
    <alternativeName>
        <fullName evidence="15">Carnosinase</fullName>
    </alternativeName>
    <alternativeName>
        <fullName evidence="12">Peptidase D</fullName>
    </alternativeName>
    <alternativeName>
        <fullName evidence="18">Xaa-His dipeptidase</fullName>
    </alternativeName>
</protein>
<dbReference type="PANTHER" id="PTHR43501">
    <property type="entry name" value="CYTOSOL NON-SPECIFIC DIPEPTIDASE"/>
    <property type="match status" value="1"/>
</dbReference>
<dbReference type="GO" id="GO:0070573">
    <property type="term" value="F:metallodipeptidase activity"/>
    <property type="evidence" value="ECO:0007669"/>
    <property type="project" value="TreeGrafter"/>
</dbReference>
<keyword evidence="7" id="KW-0224">Dipeptidase</keyword>
<comment type="cofactor">
    <cofactor evidence="2">
        <name>Zn(2+)</name>
        <dbReference type="ChEBI" id="CHEBI:29105"/>
    </cofactor>
</comment>
<dbReference type="FunFam" id="3.40.630.10:FF:000015">
    <property type="entry name" value="Aminoacyl-histidine dipeptidase PepD"/>
    <property type="match status" value="1"/>
</dbReference>
<evidence type="ECO:0000256" key="6">
    <source>
        <dbReference type="ARBA" id="ARBA00022833"/>
    </source>
</evidence>
<dbReference type="NCBIfam" id="TIGR01893">
    <property type="entry name" value="aa-his-dipept"/>
    <property type="match status" value="1"/>
</dbReference>
<dbReference type="InterPro" id="IPR002933">
    <property type="entry name" value="Peptidase_M20"/>
</dbReference>
<dbReference type="KEGG" id="cber:B5D82_07430"/>
<dbReference type="AlphaFoldDB" id="A0A222G720"/>
<evidence type="ECO:0000256" key="9">
    <source>
        <dbReference type="ARBA" id="ARBA00023285"/>
    </source>
</evidence>
<evidence type="ECO:0000256" key="17">
    <source>
        <dbReference type="ARBA" id="ARBA00077688"/>
    </source>
</evidence>
<evidence type="ECO:0000313" key="21">
    <source>
        <dbReference type="Proteomes" id="UP000202259"/>
    </source>
</evidence>
<keyword evidence="3" id="KW-0645">Protease</keyword>
<evidence type="ECO:0000256" key="16">
    <source>
        <dbReference type="ARBA" id="ARBA00076004"/>
    </source>
</evidence>
<keyword evidence="9" id="KW-0170">Cobalt</keyword>
<feature type="domain" description="Peptidase M20 dimerisation" evidence="19">
    <location>
        <begin position="212"/>
        <end position="292"/>
    </location>
</feature>
<keyword evidence="5" id="KW-0378">Hydrolase</keyword>
<dbReference type="Proteomes" id="UP000202259">
    <property type="component" value="Chromosome"/>
</dbReference>
<evidence type="ECO:0000256" key="10">
    <source>
        <dbReference type="ARBA" id="ARBA00036421"/>
    </source>
</evidence>
<dbReference type="PRINTS" id="PR00934">
    <property type="entry name" value="XHISDIPTASE"/>
</dbReference>
<evidence type="ECO:0000256" key="14">
    <source>
        <dbReference type="ARBA" id="ARBA00071271"/>
    </source>
</evidence>
<evidence type="ECO:0000256" key="12">
    <source>
        <dbReference type="ARBA" id="ARBA00044252"/>
    </source>
</evidence>
<dbReference type="GO" id="GO:0005829">
    <property type="term" value="C:cytosol"/>
    <property type="evidence" value="ECO:0007669"/>
    <property type="project" value="TreeGrafter"/>
</dbReference>
<dbReference type="Gene3D" id="3.40.630.10">
    <property type="entry name" value="Zn peptidases"/>
    <property type="match status" value="2"/>
</dbReference>
<dbReference type="FunFam" id="3.40.630.10:FF:000018">
    <property type="entry name" value="Aminoacyl-histidine dipeptidase PepD"/>
    <property type="match status" value="1"/>
</dbReference>
<comment type="similarity">
    <text evidence="13">Belongs to the peptidase M20C family.</text>
</comment>
<evidence type="ECO:0000256" key="11">
    <source>
        <dbReference type="ARBA" id="ARBA00038976"/>
    </source>
</evidence>
<dbReference type="CDD" id="cd03890">
    <property type="entry name" value="M20_pepD"/>
    <property type="match status" value="1"/>
</dbReference>
<keyword evidence="6" id="KW-0862">Zinc</keyword>
<sequence>MSTLAKLQPQKLWQIFDKICSIPHPSKHEQKISLWIQSWATELGLSVKEDAVGNLIIKKPATASMENRKGVILQAHMDMVPQKNANTEHDFLTDPIKPYIITEADSDWVTAEGTTLGADNGIGLSSALAVLASDDIAHGPLEVLVTIDEEAGMTGAFGLQSGWLEGDLLINTDSEQEGEVYMGCAGGIDGEATFALTYEEVNDDVESFNLSISGLKGGHSGVDIHTGRANANKLLVRFLLDASNELGLRLTELNGGSLRNAIPREADASFVISRSKIAPLKAKLAEYLATVRHSLAAIETDIDMLLISPETFDECWTLATQSTILRALNACPNGVLRMSDDIEGIVETSLNLGVMRSKGNKFVAMTLIRSLHDDGRLDAQTMVQSVFELAGAKIKFSGAYPGWKPDTSSALMQTVRDTYHSLFDKVPEIMVIHAGLECGLFKTAYPDWDMVSFGPTIKFPHSPDEKVQIATVEQYWQLLLAVLANIPEKS</sequence>
<evidence type="ECO:0000256" key="18">
    <source>
        <dbReference type="ARBA" id="ARBA00078074"/>
    </source>
</evidence>
<keyword evidence="8" id="KW-0482">Metalloprotease</keyword>
<dbReference type="GO" id="GO:0046872">
    <property type="term" value="F:metal ion binding"/>
    <property type="evidence" value="ECO:0007669"/>
    <property type="project" value="UniProtKB-KW"/>
</dbReference>
<dbReference type="InterPro" id="IPR011650">
    <property type="entry name" value="Peptidase_M20_dimer"/>
</dbReference>
<keyword evidence="21" id="KW-1185">Reference proteome</keyword>